<dbReference type="PANTHER" id="PTHR33144">
    <property type="entry name" value="OS10G0409366 PROTEIN-RELATED"/>
    <property type="match status" value="1"/>
</dbReference>
<protein>
    <submittedName>
        <fullName evidence="1">Uncharacterized protein</fullName>
    </submittedName>
</protein>
<dbReference type="EMBL" id="NKXS01000310">
    <property type="protein sequence ID" value="PIN25095.1"/>
    <property type="molecule type" value="Genomic_DNA"/>
</dbReference>
<accession>A0A2G9I5Q9</accession>
<proteinExistence type="predicted"/>
<organism evidence="1 2">
    <name type="scientific">Handroanthus impetiginosus</name>
    <dbReference type="NCBI Taxonomy" id="429701"/>
    <lineage>
        <taxon>Eukaryota</taxon>
        <taxon>Viridiplantae</taxon>
        <taxon>Streptophyta</taxon>
        <taxon>Embryophyta</taxon>
        <taxon>Tracheophyta</taxon>
        <taxon>Spermatophyta</taxon>
        <taxon>Magnoliopsida</taxon>
        <taxon>eudicotyledons</taxon>
        <taxon>Gunneridae</taxon>
        <taxon>Pentapetalae</taxon>
        <taxon>asterids</taxon>
        <taxon>lamiids</taxon>
        <taxon>Lamiales</taxon>
        <taxon>Bignoniaceae</taxon>
        <taxon>Crescentiina</taxon>
        <taxon>Tabebuia alliance</taxon>
        <taxon>Handroanthus</taxon>
    </lineage>
</organism>
<sequence length="270" mass="31027">MLDVNQSNFGLFKQEGATKTTKLKVRDVFHLPLRVQIVVQFDEQFAPCGEEQGILAGFCGSLATDSSMFPINFKIWRNMPKSYLDHCWDNAIKVSESMAKRYVLQSNGKKWVANRLTIWNEFYDPTKGRNELISNVPNGIGRDQWATYVDHRLHPETQTLCIKNAERRKKQIVTHTGGSKSNVRRRREMLIECGHLIGRGHLFLATYKHQDGSWTLGKEHPRRVRCMGLTVTPTSSFGNTSLRLRDRLGQLESQLKSTLNAFKTYILIKE</sequence>
<gene>
    <name evidence="1" type="ORF">CDL12_02160</name>
</gene>
<evidence type="ECO:0000313" key="1">
    <source>
        <dbReference type="EMBL" id="PIN25095.1"/>
    </source>
</evidence>
<dbReference type="InterPro" id="IPR004252">
    <property type="entry name" value="Probable_transposase_24"/>
</dbReference>
<dbReference type="Proteomes" id="UP000231279">
    <property type="component" value="Unassembled WGS sequence"/>
</dbReference>
<dbReference type="Pfam" id="PF03004">
    <property type="entry name" value="Transposase_24"/>
    <property type="match status" value="1"/>
</dbReference>
<comment type="caution">
    <text evidence="1">The sequence shown here is derived from an EMBL/GenBank/DDBJ whole genome shotgun (WGS) entry which is preliminary data.</text>
</comment>
<name>A0A2G9I5Q9_9LAMI</name>
<dbReference type="STRING" id="429701.A0A2G9I5Q9"/>
<dbReference type="AlphaFoldDB" id="A0A2G9I5Q9"/>
<dbReference type="PANTHER" id="PTHR33144:SF45">
    <property type="entry name" value="TRANSPOSASE TNP1_EN_SPM-LIKE DOMAIN-CONTAINING PROTEIN"/>
    <property type="match status" value="1"/>
</dbReference>
<reference evidence="2" key="1">
    <citation type="journal article" date="2018" name="Gigascience">
        <title>Genome assembly of the Pink Ipe (Handroanthus impetiginosus, Bignoniaceae), a highly valued, ecologically keystone Neotropical timber forest tree.</title>
        <authorList>
            <person name="Silva-Junior O.B."/>
            <person name="Grattapaglia D."/>
            <person name="Novaes E."/>
            <person name="Collevatti R.G."/>
        </authorList>
    </citation>
    <scope>NUCLEOTIDE SEQUENCE [LARGE SCALE GENOMIC DNA]</scope>
    <source>
        <strain evidence="2">cv. UFG-1</strain>
    </source>
</reference>
<keyword evidence="2" id="KW-1185">Reference proteome</keyword>
<evidence type="ECO:0000313" key="2">
    <source>
        <dbReference type="Proteomes" id="UP000231279"/>
    </source>
</evidence>
<dbReference type="OrthoDB" id="1913335at2759"/>